<dbReference type="AlphaFoldDB" id="A0A841HYI8"/>
<accession>A0A841HYI8</accession>
<evidence type="ECO:0000313" key="3">
    <source>
        <dbReference type="Proteomes" id="UP000569951"/>
    </source>
</evidence>
<keyword evidence="3" id="KW-1185">Reference proteome</keyword>
<feature type="region of interest" description="Disordered" evidence="1">
    <location>
        <begin position="32"/>
        <end position="54"/>
    </location>
</feature>
<evidence type="ECO:0000256" key="1">
    <source>
        <dbReference type="SAM" id="MobiDB-lite"/>
    </source>
</evidence>
<dbReference type="RefSeq" id="WP_183983683.1">
    <property type="nucleotide sequence ID" value="NZ_JACHHG010000001.1"/>
</dbReference>
<dbReference type="EMBL" id="JACHHG010000001">
    <property type="protein sequence ID" value="MBB6096845.1"/>
    <property type="molecule type" value="Genomic_DNA"/>
</dbReference>
<sequence>MTPSAVFLGALSVTVLVTGGSSYLNRFPGHPGQASAAGSVAVPPRTADPLEEDGIPPVKQREIFRALTEADRRAALEAASKYRLPDQLHAYARRAAELRTRYRADVIGRYRITPRQMYRIIAKGTYKSWFDAPEPMATEMHAR</sequence>
<reference evidence="2 3" key="1">
    <citation type="submission" date="2020-08" db="EMBL/GenBank/DDBJ databases">
        <title>Genomic Encyclopedia of Type Strains, Phase IV (KMG-IV): sequencing the most valuable type-strain genomes for metagenomic binning, comparative biology and taxonomic classification.</title>
        <authorList>
            <person name="Goeker M."/>
        </authorList>
    </citation>
    <scope>NUCLEOTIDE SEQUENCE [LARGE SCALE GENOMIC DNA]</scope>
    <source>
        <strain evidence="2 3">DSM 21458</strain>
    </source>
</reference>
<gene>
    <name evidence="2" type="ORF">HNR42_000257</name>
</gene>
<protein>
    <submittedName>
        <fullName evidence="2">Uncharacterized protein</fullName>
    </submittedName>
</protein>
<evidence type="ECO:0000313" key="2">
    <source>
        <dbReference type="EMBL" id="MBB6096845.1"/>
    </source>
</evidence>
<dbReference type="Proteomes" id="UP000569951">
    <property type="component" value="Unassembled WGS sequence"/>
</dbReference>
<proteinExistence type="predicted"/>
<name>A0A841HYI8_9DEIO</name>
<comment type="caution">
    <text evidence="2">The sequence shown here is derived from an EMBL/GenBank/DDBJ whole genome shotgun (WGS) entry which is preliminary data.</text>
</comment>
<organism evidence="2 3">
    <name type="scientific">Deinobacterium chartae</name>
    <dbReference type="NCBI Taxonomy" id="521158"/>
    <lineage>
        <taxon>Bacteria</taxon>
        <taxon>Thermotogati</taxon>
        <taxon>Deinococcota</taxon>
        <taxon>Deinococci</taxon>
        <taxon>Deinococcales</taxon>
        <taxon>Deinococcaceae</taxon>
        <taxon>Deinobacterium</taxon>
    </lineage>
</organism>